<dbReference type="GO" id="GO:0047453">
    <property type="term" value="F:ATP-dependent NAD(P)H-hydrate dehydratase activity"/>
    <property type="evidence" value="ECO:0007669"/>
    <property type="project" value="UniProtKB-UniRule"/>
</dbReference>
<dbReference type="Pfam" id="PF01256">
    <property type="entry name" value="Carb_kinase"/>
    <property type="match status" value="1"/>
</dbReference>
<feature type="binding site" evidence="8">
    <location>
        <begin position="227"/>
        <end position="236"/>
    </location>
    <ligand>
        <name>ATP</name>
        <dbReference type="ChEBI" id="CHEBI:30616"/>
    </ligand>
</feature>
<evidence type="ECO:0000256" key="5">
    <source>
        <dbReference type="ARBA" id="ARBA00023027"/>
    </source>
</evidence>
<accession>A0A6A4X2W2</accession>
<evidence type="ECO:0000259" key="9">
    <source>
        <dbReference type="PROSITE" id="PS51383"/>
    </source>
</evidence>
<feature type="binding site" evidence="8">
    <location>
        <position position="114"/>
    </location>
    <ligand>
        <name>(6S)-NADPHX</name>
        <dbReference type="ChEBI" id="CHEBI:64076"/>
    </ligand>
</feature>
<dbReference type="GO" id="GO:0110051">
    <property type="term" value="P:metabolite repair"/>
    <property type="evidence" value="ECO:0007669"/>
    <property type="project" value="TreeGrafter"/>
</dbReference>
<proteinExistence type="inferred from homology"/>
<dbReference type="OrthoDB" id="8110916at2759"/>
<name>A0A6A4X2W2_AMPAM</name>
<feature type="binding site" evidence="8">
    <location>
        <begin position="208"/>
        <end position="212"/>
    </location>
    <ligand>
        <name>ATP</name>
        <dbReference type="ChEBI" id="CHEBI:30616"/>
    </ligand>
</feature>
<dbReference type="PANTHER" id="PTHR12592:SF0">
    <property type="entry name" value="ATP-DEPENDENT (S)-NAD(P)H-HYDRATE DEHYDRATASE"/>
    <property type="match status" value="1"/>
</dbReference>
<dbReference type="InterPro" id="IPR000631">
    <property type="entry name" value="CARKD"/>
</dbReference>
<dbReference type="EMBL" id="VIIS01000466">
    <property type="protein sequence ID" value="KAF0308741.1"/>
    <property type="molecule type" value="Genomic_DNA"/>
</dbReference>
<feature type="domain" description="YjeF C-terminal" evidence="9">
    <location>
        <begin position="14"/>
        <end position="304"/>
    </location>
</feature>
<comment type="caution">
    <text evidence="10">The sequence shown here is derived from an EMBL/GenBank/DDBJ whole genome shotgun (WGS) entry which is preliminary data.</text>
</comment>
<dbReference type="EC" id="4.2.1.93" evidence="8"/>
<reference evidence="10 11" key="1">
    <citation type="submission" date="2019-07" db="EMBL/GenBank/DDBJ databases">
        <title>Draft genome assembly of a fouling barnacle, Amphibalanus amphitrite (Darwin, 1854): The first reference genome for Thecostraca.</title>
        <authorList>
            <person name="Kim W."/>
        </authorList>
    </citation>
    <scope>NUCLEOTIDE SEQUENCE [LARGE SCALE GENOMIC DNA]</scope>
    <source>
        <strain evidence="10">SNU_AA5</strain>
        <tissue evidence="10">Soma without cirri and trophi</tissue>
    </source>
</reference>
<dbReference type="FunFam" id="3.40.1190.20:FF:000023">
    <property type="entry name" value="ATP-dependent (S)-NAD(P)H-hydrate dehydratase"/>
    <property type="match status" value="1"/>
</dbReference>
<dbReference type="GO" id="GO:0005524">
    <property type="term" value="F:ATP binding"/>
    <property type="evidence" value="ECO:0007669"/>
    <property type="project" value="UniProtKB-KW"/>
</dbReference>
<feature type="binding site" evidence="8">
    <location>
        <begin position="167"/>
        <end position="173"/>
    </location>
    <ligand>
        <name>(6S)-NADPHX</name>
        <dbReference type="ChEBI" id="CHEBI:64076"/>
    </ligand>
</feature>
<organism evidence="10 11">
    <name type="scientific">Amphibalanus amphitrite</name>
    <name type="common">Striped barnacle</name>
    <name type="synonym">Balanus amphitrite</name>
    <dbReference type="NCBI Taxonomy" id="1232801"/>
    <lineage>
        <taxon>Eukaryota</taxon>
        <taxon>Metazoa</taxon>
        <taxon>Ecdysozoa</taxon>
        <taxon>Arthropoda</taxon>
        <taxon>Crustacea</taxon>
        <taxon>Multicrustacea</taxon>
        <taxon>Cirripedia</taxon>
        <taxon>Thoracica</taxon>
        <taxon>Thoracicalcarea</taxon>
        <taxon>Balanomorpha</taxon>
        <taxon>Balanoidea</taxon>
        <taxon>Balanidae</taxon>
        <taxon>Amphibalaninae</taxon>
        <taxon>Amphibalanus</taxon>
    </lineage>
</organism>
<dbReference type="PROSITE" id="PS51383">
    <property type="entry name" value="YJEF_C_3"/>
    <property type="match status" value="1"/>
</dbReference>
<dbReference type="SUPFAM" id="SSF53613">
    <property type="entry name" value="Ribokinase-like"/>
    <property type="match status" value="1"/>
</dbReference>
<dbReference type="CDD" id="cd01171">
    <property type="entry name" value="YXKO-related"/>
    <property type="match status" value="1"/>
</dbReference>
<keyword evidence="3 8" id="KW-0067">ATP-binding</keyword>
<dbReference type="AlphaFoldDB" id="A0A6A4X2W2"/>
<keyword evidence="4" id="KW-0521">NADP</keyword>
<dbReference type="Proteomes" id="UP000440578">
    <property type="component" value="Unassembled WGS sequence"/>
</dbReference>
<dbReference type="HAMAP" id="MF_01965">
    <property type="entry name" value="NADHX_dehydratase"/>
    <property type="match status" value="1"/>
</dbReference>
<comment type="function">
    <text evidence="8">Catalyzes the dehydration of the S-form of NAD(P)HX at the expense of ATP, which is converted to ADP. Together with NAD(P)HX epimerase, which catalyzes the epimerization of the S- and R-forms, the enzyme allows the repair of both epimers of NAD(P)HX, a damaged form of NAD(P)H that is a result of enzymatic or heat-dependent hydration.</text>
</comment>
<evidence type="ECO:0000313" key="11">
    <source>
        <dbReference type="Proteomes" id="UP000440578"/>
    </source>
</evidence>
<dbReference type="NCBIfam" id="TIGR00196">
    <property type="entry name" value="yjeF_cterm"/>
    <property type="match status" value="1"/>
</dbReference>
<gene>
    <name evidence="10" type="primary">naxd</name>
    <name evidence="10" type="ORF">FJT64_020057</name>
</gene>
<comment type="catalytic activity">
    <reaction evidence="7 8">
        <text>(6S)-NADPHX + ATP = ADP + phosphate + NADPH + H(+)</text>
        <dbReference type="Rhea" id="RHEA:32231"/>
        <dbReference type="ChEBI" id="CHEBI:15378"/>
        <dbReference type="ChEBI" id="CHEBI:30616"/>
        <dbReference type="ChEBI" id="CHEBI:43474"/>
        <dbReference type="ChEBI" id="CHEBI:57783"/>
        <dbReference type="ChEBI" id="CHEBI:64076"/>
        <dbReference type="ChEBI" id="CHEBI:456216"/>
        <dbReference type="EC" id="4.2.1.93"/>
    </reaction>
</comment>
<evidence type="ECO:0000256" key="7">
    <source>
        <dbReference type="ARBA" id="ARBA00047472"/>
    </source>
</evidence>
<evidence type="ECO:0000256" key="8">
    <source>
        <dbReference type="HAMAP-Rule" id="MF_03157"/>
    </source>
</evidence>
<keyword evidence="5 8" id="KW-0520">NAD</keyword>
<keyword evidence="1 8" id="KW-0597">Phosphoprotein</keyword>
<comment type="cofactor">
    <cofactor evidence="8">
        <name>Mg(2+)</name>
        <dbReference type="ChEBI" id="CHEBI:18420"/>
    </cofactor>
</comment>
<protein>
    <recommendedName>
        <fullName evidence="8">ATP-dependent (S)-NAD(P)H-hydrate dehydratase</fullName>
        <ecNumber evidence="8">4.2.1.93</ecNumber>
    </recommendedName>
    <alternativeName>
        <fullName evidence="8">ATP-dependent NAD(P)HX dehydratase</fullName>
    </alternativeName>
</protein>
<dbReference type="GO" id="GO:0046496">
    <property type="term" value="P:nicotinamide nucleotide metabolic process"/>
    <property type="evidence" value="ECO:0007669"/>
    <property type="project" value="UniProtKB-UniRule"/>
</dbReference>
<evidence type="ECO:0000256" key="4">
    <source>
        <dbReference type="ARBA" id="ARBA00022857"/>
    </source>
</evidence>
<dbReference type="InterPro" id="IPR029056">
    <property type="entry name" value="Ribokinase-like"/>
</dbReference>
<evidence type="ECO:0000256" key="1">
    <source>
        <dbReference type="ARBA" id="ARBA00022553"/>
    </source>
</evidence>
<evidence type="ECO:0000313" key="10">
    <source>
        <dbReference type="EMBL" id="KAF0308741.1"/>
    </source>
</evidence>
<evidence type="ECO:0000256" key="6">
    <source>
        <dbReference type="ARBA" id="ARBA00023239"/>
    </source>
</evidence>
<comment type="catalytic activity">
    <reaction evidence="8">
        <text>(6S)-NADHX + ATP = ADP + phosphate + NADH + H(+)</text>
        <dbReference type="Rhea" id="RHEA:19017"/>
        <dbReference type="ChEBI" id="CHEBI:15378"/>
        <dbReference type="ChEBI" id="CHEBI:30616"/>
        <dbReference type="ChEBI" id="CHEBI:43474"/>
        <dbReference type="ChEBI" id="CHEBI:57945"/>
        <dbReference type="ChEBI" id="CHEBI:64074"/>
        <dbReference type="ChEBI" id="CHEBI:456216"/>
        <dbReference type="EC" id="4.2.1.93"/>
    </reaction>
</comment>
<sequence>MTDVPTEMAGAGELLRSLRAVVPRLRAQQHKGQAGRVGVLGGSAEYTGAPYFAAITAMRTGADLAHVFCPRDAAAAIKAYGPDVIVHPVLDAPDAVAQIREWAPRLCSLVVGPGLGRDRRTLDTVQRLVEALRPLELPMVFDADALWLVAQAPDLVRGYHSAVLTPNAAEFGRLYKAVLHEELAVAHYGEQHVRALSRELGDVAIVRKGRDDAVVCGDTALWCSEPGSLRRCGGQGDLLAGALATLLHWTKTTNQPLAVDARLLAAYGACALTRRASRLAFERHGRSMLASDMLQHVHTAFEQLFEDRVGG</sequence>
<evidence type="ECO:0000256" key="2">
    <source>
        <dbReference type="ARBA" id="ARBA00022741"/>
    </source>
</evidence>
<keyword evidence="11" id="KW-1185">Reference proteome</keyword>
<dbReference type="PANTHER" id="PTHR12592">
    <property type="entry name" value="ATP-DEPENDENT (S)-NAD(P)H-HYDRATE DEHYDRATASE FAMILY MEMBER"/>
    <property type="match status" value="1"/>
</dbReference>
<keyword evidence="2 8" id="KW-0547">Nucleotide-binding</keyword>
<comment type="similarity">
    <text evidence="8">Belongs to the NnrD/CARKD family.</text>
</comment>
<evidence type="ECO:0000256" key="3">
    <source>
        <dbReference type="ARBA" id="ARBA00022840"/>
    </source>
</evidence>
<keyword evidence="6 8" id="KW-0456">Lyase</keyword>
<feature type="binding site" evidence="8">
    <location>
        <position position="237"/>
    </location>
    <ligand>
        <name>(6S)-NADPHX</name>
        <dbReference type="ChEBI" id="CHEBI:64076"/>
    </ligand>
</feature>
<dbReference type="Gene3D" id="3.40.1190.20">
    <property type="match status" value="1"/>
</dbReference>